<dbReference type="GO" id="GO:0006879">
    <property type="term" value="P:intracellular iron ion homeostasis"/>
    <property type="evidence" value="ECO:0007669"/>
    <property type="project" value="TreeGrafter"/>
</dbReference>
<comment type="pathway">
    <text evidence="2">Siderophore biosynthesis.</text>
</comment>
<evidence type="ECO:0000256" key="2">
    <source>
        <dbReference type="ARBA" id="ARBA00004924"/>
    </source>
</evidence>
<evidence type="ECO:0000256" key="3">
    <source>
        <dbReference type="ARBA" id="ARBA00007588"/>
    </source>
</evidence>
<dbReference type="PANTHER" id="PTHR42802:SF1">
    <property type="entry name" value="L-ORNITHINE N(5)-MONOOXYGENASE"/>
    <property type="match status" value="1"/>
</dbReference>
<dbReference type="Pfam" id="PF13434">
    <property type="entry name" value="Lys_Orn_oxgnase"/>
    <property type="match status" value="1"/>
</dbReference>
<comment type="catalytic activity">
    <reaction evidence="15">
        <text>L-lysine + NADPH + O2 = N(6)-hydroxy-L-lysine + NADP(+) + H2O</text>
        <dbReference type="Rhea" id="RHEA:23228"/>
        <dbReference type="ChEBI" id="CHEBI:15377"/>
        <dbReference type="ChEBI" id="CHEBI:15379"/>
        <dbReference type="ChEBI" id="CHEBI:32551"/>
        <dbReference type="ChEBI" id="CHEBI:57783"/>
        <dbReference type="ChEBI" id="CHEBI:57820"/>
        <dbReference type="ChEBI" id="CHEBI:58349"/>
        <dbReference type="EC" id="1.14.13.59"/>
    </reaction>
</comment>
<evidence type="ECO:0000313" key="17">
    <source>
        <dbReference type="Proteomes" id="UP000660339"/>
    </source>
</evidence>
<dbReference type="SUPFAM" id="SSF51905">
    <property type="entry name" value="FAD/NAD(P)-binding domain"/>
    <property type="match status" value="1"/>
</dbReference>
<evidence type="ECO:0000256" key="8">
    <source>
        <dbReference type="ARBA" id="ARBA00022857"/>
    </source>
</evidence>
<evidence type="ECO:0000256" key="7">
    <source>
        <dbReference type="ARBA" id="ARBA00022827"/>
    </source>
</evidence>
<evidence type="ECO:0000256" key="10">
    <source>
        <dbReference type="ARBA" id="ARBA00023033"/>
    </source>
</evidence>
<keyword evidence="6" id="KW-0285">Flavoprotein</keyword>
<protein>
    <recommendedName>
        <fullName evidence="5">L-lysine N6-monooxygenase MbtG</fullName>
        <ecNumber evidence="4">1.14.13.59</ecNumber>
    </recommendedName>
    <alternativeName>
        <fullName evidence="14">Lysine 6-N-hydroxylase</fullName>
    </alternativeName>
    <alternativeName>
        <fullName evidence="13">Lysine N6-hydroxylase</fullName>
    </alternativeName>
    <alternativeName>
        <fullName evidence="11">Lysine-N-oxygenase</fullName>
    </alternativeName>
    <alternativeName>
        <fullName evidence="12">Mycobactin synthase protein G</fullName>
    </alternativeName>
</protein>
<dbReference type="Gene3D" id="3.50.50.60">
    <property type="entry name" value="FAD/NAD(P)-binding domain"/>
    <property type="match status" value="1"/>
</dbReference>
<dbReference type="EC" id="1.14.13.59" evidence="4"/>
<dbReference type="RefSeq" id="WP_166385896.1">
    <property type="nucleotide sequence ID" value="NZ_BONJ01000037.1"/>
</dbReference>
<dbReference type="GO" id="GO:0047091">
    <property type="term" value="F:L-lysine 6-monooxygenase (NADPH) activity"/>
    <property type="evidence" value="ECO:0007669"/>
    <property type="project" value="UniProtKB-EC"/>
</dbReference>
<keyword evidence="17" id="KW-1185">Reference proteome</keyword>
<dbReference type="Proteomes" id="UP000660339">
    <property type="component" value="Unassembled WGS sequence"/>
</dbReference>
<dbReference type="EMBL" id="BONJ01000037">
    <property type="protein sequence ID" value="GIG18120.1"/>
    <property type="molecule type" value="Genomic_DNA"/>
</dbReference>
<evidence type="ECO:0000256" key="1">
    <source>
        <dbReference type="ARBA" id="ARBA00001974"/>
    </source>
</evidence>
<name>A0A8J3LSK9_9ACTN</name>
<dbReference type="InterPro" id="IPR036188">
    <property type="entry name" value="FAD/NAD-bd_sf"/>
</dbReference>
<evidence type="ECO:0000256" key="12">
    <source>
        <dbReference type="ARBA" id="ARBA00031158"/>
    </source>
</evidence>
<evidence type="ECO:0000256" key="11">
    <source>
        <dbReference type="ARBA" id="ARBA00029939"/>
    </source>
</evidence>
<keyword evidence="8" id="KW-0521">NADP</keyword>
<evidence type="ECO:0000313" key="16">
    <source>
        <dbReference type="EMBL" id="GIG18120.1"/>
    </source>
</evidence>
<proteinExistence type="inferred from homology"/>
<evidence type="ECO:0000256" key="14">
    <source>
        <dbReference type="ARBA" id="ARBA00032738"/>
    </source>
</evidence>
<reference evidence="16" key="1">
    <citation type="submission" date="2021-01" db="EMBL/GenBank/DDBJ databases">
        <title>Whole genome shotgun sequence of Catellatospora methionotrophica NBRC 14553.</title>
        <authorList>
            <person name="Komaki H."/>
            <person name="Tamura T."/>
        </authorList>
    </citation>
    <scope>NUCLEOTIDE SEQUENCE</scope>
    <source>
        <strain evidence="16">NBRC 14553</strain>
    </source>
</reference>
<evidence type="ECO:0000256" key="4">
    <source>
        <dbReference type="ARBA" id="ARBA00013076"/>
    </source>
</evidence>
<evidence type="ECO:0000256" key="9">
    <source>
        <dbReference type="ARBA" id="ARBA00023002"/>
    </source>
</evidence>
<evidence type="ECO:0000256" key="6">
    <source>
        <dbReference type="ARBA" id="ARBA00022630"/>
    </source>
</evidence>
<sequence length="446" mass="49050">MSVHDVDVLMIGAGPANLALAVALEECGVPGLAASSMIIEQHQDVKWQRNLLLSWTRSQVSYLKDLVTLRNPRSRFSFLNFLHERGELDEFVNLGTFHPYRWQLSAYQQWVADSLERVRVRYGRRAEQILPVRAEDGTVLGFGVTLTGGDTVFCRDLVFGAGRDAYVPGVFGALPTERVVHSSQYGSRVPAAVDLARPGRPLRPVVVGGAQSAAEMFMALHEHAPGSSPTMLLRSIALKNYQTSKFVNELFFPSFVDEFFAMPEQVRAQVLREMHLTNYAGLAEPFLDELYTMIYRQKMLGQPVSTVRGLTEVVGARVEAAPDGGEEVVLDVRDLRDGSVEQVRCDAVFVGTGYDPQMPAMVRRLADAMDLPKIVVDRNYRVDLGAHARGALYLQGVNEDTHGISDSLISVLAQRSADIAGDIADRHAEEPADDAVPATRAAVMPA</sequence>
<accession>A0A8J3LSK9</accession>
<gene>
    <name evidence="16" type="ORF">Cme02nite_64520</name>
</gene>
<evidence type="ECO:0000256" key="5">
    <source>
        <dbReference type="ARBA" id="ARBA00016406"/>
    </source>
</evidence>
<evidence type="ECO:0000256" key="15">
    <source>
        <dbReference type="ARBA" id="ARBA00048407"/>
    </source>
</evidence>
<keyword evidence="7" id="KW-0274">FAD</keyword>
<dbReference type="AlphaFoldDB" id="A0A8J3LSK9"/>
<comment type="cofactor">
    <cofactor evidence="1">
        <name>FAD</name>
        <dbReference type="ChEBI" id="CHEBI:57692"/>
    </cofactor>
</comment>
<comment type="similarity">
    <text evidence="3">Belongs to the lysine N(6)-hydroxylase/L-ornithine N(5)-oxygenase family.</text>
</comment>
<organism evidence="16 17">
    <name type="scientific">Catellatospora methionotrophica</name>
    <dbReference type="NCBI Taxonomy" id="121620"/>
    <lineage>
        <taxon>Bacteria</taxon>
        <taxon>Bacillati</taxon>
        <taxon>Actinomycetota</taxon>
        <taxon>Actinomycetes</taxon>
        <taxon>Micromonosporales</taxon>
        <taxon>Micromonosporaceae</taxon>
        <taxon>Catellatospora</taxon>
    </lineage>
</organism>
<keyword evidence="9" id="KW-0560">Oxidoreductase</keyword>
<keyword evidence="10" id="KW-0503">Monooxygenase</keyword>
<dbReference type="PANTHER" id="PTHR42802">
    <property type="entry name" value="MONOOXYGENASE"/>
    <property type="match status" value="1"/>
</dbReference>
<dbReference type="InterPro" id="IPR025700">
    <property type="entry name" value="Lys/Orn_oxygenase"/>
</dbReference>
<evidence type="ECO:0000256" key="13">
    <source>
        <dbReference type="ARBA" id="ARBA00032493"/>
    </source>
</evidence>
<comment type="caution">
    <text evidence="16">The sequence shown here is derived from an EMBL/GenBank/DDBJ whole genome shotgun (WGS) entry which is preliminary data.</text>
</comment>